<organism evidence="8 9">
    <name type="scientific">Kistimonas scapharcae</name>
    <dbReference type="NCBI Taxonomy" id="1036133"/>
    <lineage>
        <taxon>Bacteria</taxon>
        <taxon>Pseudomonadati</taxon>
        <taxon>Pseudomonadota</taxon>
        <taxon>Gammaproteobacteria</taxon>
        <taxon>Oceanospirillales</taxon>
        <taxon>Endozoicomonadaceae</taxon>
        <taxon>Kistimonas</taxon>
    </lineage>
</organism>
<dbReference type="PANTHER" id="PTHR33567:SF3">
    <property type="entry name" value="CHROMATE ION TRANSPORTER (EUROFUNG)"/>
    <property type="match status" value="1"/>
</dbReference>
<feature type="transmembrane region" description="Helical" evidence="7">
    <location>
        <begin position="365"/>
        <end position="381"/>
    </location>
</feature>
<reference evidence="9" key="1">
    <citation type="journal article" date="2019" name="Int. J. Syst. Evol. Microbiol.">
        <title>The Global Catalogue of Microorganisms (GCM) 10K type strain sequencing project: providing services to taxonomists for standard genome sequencing and annotation.</title>
        <authorList>
            <consortium name="The Broad Institute Genomics Platform"/>
            <consortium name="The Broad Institute Genome Sequencing Center for Infectious Disease"/>
            <person name="Wu L."/>
            <person name="Ma J."/>
        </authorList>
    </citation>
    <scope>NUCLEOTIDE SEQUENCE [LARGE SCALE GENOMIC DNA]</scope>
    <source>
        <strain evidence="9">JCM 17805</strain>
    </source>
</reference>
<gene>
    <name evidence="8" type="primary">chrA</name>
    <name evidence="8" type="ORF">GCM10023116_25800</name>
</gene>
<dbReference type="PIRSF" id="PIRSF004810">
    <property type="entry name" value="ChrA"/>
    <property type="match status" value="1"/>
</dbReference>
<feature type="transmembrane region" description="Helical" evidence="7">
    <location>
        <begin position="218"/>
        <end position="236"/>
    </location>
</feature>
<dbReference type="PANTHER" id="PTHR33567">
    <property type="entry name" value="CHROMATE ION TRANSPORTER (EUROFUNG)"/>
    <property type="match status" value="1"/>
</dbReference>
<dbReference type="Proteomes" id="UP001500604">
    <property type="component" value="Unassembled WGS sequence"/>
</dbReference>
<dbReference type="InterPro" id="IPR014047">
    <property type="entry name" value="Chr_Tranpt_l_chain"/>
</dbReference>
<proteinExistence type="inferred from homology"/>
<evidence type="ECO:0000313" key="8">
    <source>
        <dbReference type="EMBL" id="GAA4650297.1"/>
    </source>
</evidence>
<comment type="caution">
    <text evidence="8">The sequence shown here is derived from an EMBL/GenBank/DDBJ whole genome shotgun (WGS) entry which is preliminary data.</text>
</comment>
<dbReference type="Pfam" id="PF02417">
    <property type="entry name" value="Chromate_transp"/>
    <property type="match status" value="2"/>
</dbReference>
<feature type="transmembrane region" description="Helical" evidence="7">
    <location>
        <begin position="107"/>
        <end position="127"/>
    </location>
</feature>
<comment type="similarity">
    <text evidence="2">Belongs to the chromate ion transporter (CHR) (TC 2.A.51) family.</text>
</comment>
<evidence type="ECO:0000256" key="1">
    <source>
        <dbReference type="ARBA" id="ARBA00004651"/>
    </source>
</evidence>
<feature type="transmembrane region" description="Helical" evidence="7">
    <location>
        <begin position="187"/>
        <end position="206"/>
    </location>
</feature>
<feature type="transmembrane region" description="Helical" evidence="7">
    <location>
        <begin position="7"/>
        <end position="28"/>
    </location>
</feature>
<evidence type="ECO:0000256" key="6">
    <source>
        <dbReference type="ARBA" id="ARBA00023136"/>
    </source>
</evidence>
<evidence type="ECO:0000256" key="3">
    <source>
        <dbReference type="ARBA" id="ARBA00022475"/>
    </source>
</evidence>
<evidence type="ECO:0000256" key="4">
    <source>
        <dbReference type="ARBA" id="ARBA00022692"/>
    </source>
</evidence>
<dbReference type="RefSeq" id="WP_345196436.1">
    <property type="nucleotide sequence ID" value="NZ_BAABFL010000383.1"/>
</dbReference>
<feature type="transmembrane region" description="Helical" evidence="7">
    <location>
        <begin position="280"/>
        <end position="302"/>
    </location>
</feature>
<keyword evidence="5 7" id="KW-1133">Transmembrane helix</keyword>
<sequence length="382" mass="41132">MIKTLEIFWQFFLLGWTSFGGPAAHIGYFRHAFVERLQWLSDEQYSQLVALSQFLPGPGSSQVGFAIGYRRAGLLGGCAAFVGFTLPSFVILLAIAMSSHAFFDASWYQGVIAGLKLLAVVVVADAIIQMYRSFCQRSLTVALCVFSAAILLIVPGVLAQMAVLVLAAGIGWRWLPASTDKHENYRIKVWPLVLFGGLLLLLPLVAGQRPLLTLFSDFYQAGSMVFGGGHVVLPLLQNTTKDLINTDTFLTGYAAAQAIPGPMFTLSAYLGYFASESMPVLGAVIATIAIFLPGFLLVIGMLHAWQAVAGRARVAGAISGINASVVGLLVAAMYSPVFVSAVHTSLELVLALVGFYLLRVRRWPVYWLVGLAIVLGVLILKA</sequence>
<dbReference type="EMBL" id="BAABFL010000383">
    <property type="protein sequence ID" value="GAA4650297.1"/>
    <property type="molecule type" value="Genomic_DNA"/>
</dbReference>
<feature type="transmembrane region" description="Helical" evidence="7">
    <location>
        <begin position="340"/>
        <end position="358"/>
    </location>
</feature>
<evidence type="ECO:0000256" key="2">
    <source>
        <dbReference type="ARBA" id="ARBA00005262"/>
    </source>
</evidence>
<feature type="transmembrane region" description="Helical" evidence="7">
    <location>
        <begin position="158"/>
        <end position="175"/>
    </location>
</feature>
<feature type="transmembrane region" description="Helical" evidence="7">
    <location>
        <begin position="48"/>
        <end position="67"/>
    </location>
</feature>
<dbReference type="NCBIfam" id="TIGR00937">
    <property type="entry name" value="2A51"/>
    <property type="match status" value="1"/>
</dbReference>
<protein>
    <submittedName>
        <fullName evidence="8">Chromate efflux transporter</fullName>
    </submittedName>
</protein>
<keyword evidence="9" id="KW-1185">Reference proteome</keyword>
<comment type="subcellular location">
    <subcellularLocation>
        <location evidence="1">Cell membrane</location>
        <topology evidence="1">Multi-pass membrane protein</topology>
    </subcellularLocation>
</comment>
<evidence type="ECO:0000313" key="9">
    <source>
        <dbReference type="Proteomes" id="UP001500604"/>
    </source>
</evidence>
<feature type="transmembrane region" description="Helical" evidence="7">
    <location>
        <begin position="314"/>
        <end position="334"/>
    </location>
</feature>
<keyword evidence="6 7" id="KW-0472">Membrane</keyword>
<dbReference type="InterPro" id="IPR003370">
    <property type="entry name" value="Chromate_transpt"/>
</dbReference>
<feature type="transmembrane region" description="Helical" evidence="7">
    <location>
        <begin position="248"/>
        <end position="274"/>
    </location>
</feature>
<feature type="transmembrane region" description="Helical" evidence="7">
    <location>
        <begin position="134"/>
        <end position="152"/>
    </location>
</feature>
<feature type="transmembrane region" description="Helical" evidence="7">
    <location>
        <begin position="74"/>
        <end position="95"/>
    </location>
</feature>
<evidence type="ECO:0000256" key="5">
    <source>
        <dbReference type="ARBA" id="ARBA00022989"/>
    </source>
</evidence>
<evidence type="ECO:0000256" key="7">
    <source>
        <dbReference type="SAM" id="Phobius"/>
    </source>
</evidence>
<keyword evidence="4 7" id="KW-0812">Transmembrane</keyword>
<accession>A0ABP8V5U7</accession>
<keyword evidence="3" id="KW-1003">Cell membrane</keyword>
<name>A0ABP8V5U7_9GAMM</name>